<proteinExistence type="predicted"/>
<organism evidence="1 2">
    <name type="scientific">Desulfotalea psychrophila (strain LSv54 / DSM 12343)</name>
    <dbReference type="NCBI Taxonomy" id="177439"/>
    <lineage>
        <taxon>Bacteria</taxon>
        <taxon>Pseudomonadati</taxon>
        <taxon>Thermodesulfobacteriota</taxon>
        <taxon>Desulfobulbia</taxon>
        <taxon>Desulfobulbales</taxon>
        <taxon>Desulfocapsaceae</taxon>
        <taxon>Desulfotalea</taxon>
    </lineage>
</organism>
<accession>Q6AKH2</accession>
<keyword evidence="2" id="KW-1185">Reference proteome</keyword>
<dbReference type="RefSeq" id="WP_011189665.1">
    <property type="nucleotide sequence ID" value="NC_006138.1"/>
</dbReference>
<evidence type="ECO:0000313" key="1">
    <source>
        <dbReference type="EMBL" id="CAG37153.1"/>
    </source>
</evidence>
<gene>
    <name evidence="1" type="ordered locus">DP2424</name>
</gene>
<dbReference type="HOGENOM" id="CLU_1303289_0_0_7"/>
<reference evidence="2" key="1">
    <citation type="journal article" date="2004" name="Environ. Microbiol.">
        <title>The genome of Desulfotalea psychrophila, a sulfate-reducing bacterium from permanently cold Arctic sediments.</title>
        <authorList>
            <person name="Rabus R."/>
            <person name="Ruepp A."/>
            <person name="Frickey T."/>
            <person name="Rattei T."/>
            <person name="Fartmann B."/>
            <person name="Stark M."/>
            <person name="Bauer M."/>
            <person name="Zibat A."/>
            <person name="Lombardot T."/>
            <person name="Becker I."/>
            <person name="Amann J."/>
            <person name="Gellner K."/>
            <person name="Teeling H."/>
            <person name="Leuschner W.D."/>
            <person name="Gloeckner F.-O."/>
            <person name="Lupas A.N."/>
            <person name="Amann R."/>
            <person name="Klenk H.-P."/>
        </authorList>
    </citation>
    <scope>NUCLEOTIDE SEQUENCE [LARGE SCALE GENOMIC DNA]</scope>
    <source>
        <strain evidence="2">DSM 12343 / LSv54</strain>
    </source>
</reference>
<protein>
    <recommendedName>
        <fullName evidence="3">Peptidase MA-like domain-containing protein</fullName>
    </recommendedName>
</protein>
<dbReference type="EMBL" id="CR522870">
    <property type="protein sequence ID" value="CAG37153.1"/>
    <property type="molecule type" value="Genomic_DNA"/>
</dbReference>
<sequence>MTCDCNIELMEGFTASLIIEVYPDWRQWIDSHAIINKGELLTWVGVDSWRIIRMAVTEEKVPNDTALANMVCHECVHFMMREYTGANLPVGLDEGFAVYLAQKLPRACLQALEQGLVRDGLLPLQFLDLSFTPFDRTSKSLASAQVSTLVQYIAKTYGFVQKLLCGCKNSESINWILKQRGLRVYLLEVEVSRWLEENFLPRLAREELQSV</sequence>
<evidence type="ECO:0008006" key="3">
    <source>
        <dbReference type="Google" id="ProtNLM"/>
    </source>
</evidence>
<name>Q6AKH2_DESPS</name>
<dbReference type="Proteomes" id="UP000000602">
    <property type="component" value="Chromosome"/>
</dbReference>
<dbReference type="STRING" id="177439.DP2424"/>
<dbReference type="KEGG" id="dps:DP2424"/>
<evidence type="ECO:0000313" key="2">
    <source>
        <dbReference type="Proteomes" id="UP000000602"/>
    </source>
</evidence>
<dbReference type="AlphaFoldDB" id="Q6AKH2"/>